<feature type="transmembrane region" description="Helical" evidence="1">
    <location>
        <begin position="218"/>
        <end position="239"/>
    </location>
</feature>
<evidence type="ECO:0008006" key="4">
    <source>
        <dbReference type="Google" id="ProtNLM"/>
    </source>
</evidence>
<feature type="transmembrane region" description="Helical" evidence="1">
    <location>
        <begin position="99"/>
        <end position="122"/>
    </location>
</feature>
<name>A0A4Y3KFZ9_CELUD</name>
<evidence type="ECO:0000256" key="1">
    <source>
        <dbReference type="SAM" id="Phobius"/>
    </source>
</evidence>
<feature type="transmembrane region" description="Helical" evidence="1">
    <location>
        <begin position="58"/>
        <end position="78"/>
    </location>
</feature>
<feature type="transmembrane region" description="Helical" evidence="1">
    <location>
        <begin position="171"/>
        <end position="193"/>
    </location>
</feature>
<keyword evidence="1" id="KW-0472">Membrane</keyword>
<comment type="caution">
    <text evidence="2">The sequence shown here is derived from an EMBL/GenBank/DDBJ whole genome shotgun (WGS) entry which is preliminary data.</text>
</comment>
<sequence>MKVSIRAELVLLTRSRAVRWSVVTAWLFAAVVTGGLLSTYGSEQQAVDVSTAAGQAEVLIDPLSGLVVLALGVVLAAGDFRTGAVVWTYLATPERWRWAVAKVVVAALLGAVVGVVAELVKLGTLAALQPAGAGPVQWSQGVLWQAVAGSVISPTALAVAGAALGLATRNVAGAITGALVWIVVLEGVVRSFLPEAVVPFLPHTALAELRNLTGTAPYAQSATVVGVTLAVLVAGALVLTQRRDLTR</sequence>
<keyword evidence="3" id="KW-1185">Reference proteome</keyword>
<keyword evidence="1" id="KW-1133">Transmembrane helix</keyword>
<dbReference type="RefSeq" id="WP_141321366.1">
    <property type="nucleotide sequence ID" value="NZ_BJLP01000042.1"/>
</dbReference>
<feature type="transmembrane region" description="Helical" evidence="1">
    <location>
        <begin position="142"/>
        <end position="164"/>
    </location>
</feature>
<dbReference type="Proteomes" id="UP000315842">
    <property type="component" value="Unassembled WGS sequence"/>
</dbReference>
<dbReference type="AlphaFoldDB" id="A0A4Y3KFZ9"/>
<feature type="transmembrane region" description="Helical" evidence="1">
    <location>
        <begin position="20"/>
        <end position="38"/>
    </location>
</feature>
<evidence type="ECO:0000313" key="2">
    <source>
        <dbReference type="EMBL" id="GEA81928.1"/>
    </source>
</evidence>
<protein>
    <recommendedName>
        <fullName evidence="4">ABC transporter permease</fullName>
    </recommendedName>
</protein>
<dbReference type="EMBL" id="BJLP01000042">
    <property type="protein sequence ID" value="GEA81928.1"/>
    <property type="molecule type" value="Genomic_DNA"/>
</dbReference>
<accession>A0A4Y3KFZ9</accession>
<proteinExistence type="predicted"/>
<organism evidence="2 3">
    <name type="scientific">Cellulomonas uda</name>
    <dbReference type="NCBI Taxonomy" id="1714"/>
    <lineage>
        <taxon>Bacteria</taxon>
        <taxon>Bacillati</taxon>
        <taxon>Actinomycetota</taxon>
        <taxon>Actinomycetes</taxon>
        <taxon>Micrococcales</taxon>
        <taxon>Cellulomonadaceae</taxon>
        <taxon>Cellulomonas</taxon>
    </lineage>
</organism>
<keyword evidence="1" id="KW-0812">Transmembrane</keyword>
<gene>
    <name evidence="2" type="ORF">CUD01_23720</name>
</gene>
<reference evidence="2 3" key="1">
    <citation type="submission" date="2019-06" db="EMBL/GenBank/DDBJ databases">
        <title>Whole genome shotgun sequence of Cellulomonas uda NBRC 3747.</title>
        <authorList>
            <person name="Hosoyama A."/>
            <person name="Uohara A."/>
            <person name="Ohji S."/>
            <person name="Ichikawa N."/>
        </authorList>
    </citation>
    <scope>NUCLEOTIDE SEQUENCE [LARGE SCALE GENOMIC DNA]</scope>
    <source>
        <strain evidence="2 3">NBRC 3747</strain>
    </source>
</reference>
<evidence type="ECO:0000313" key="3">
    <source>
        <dbReference type="Proteomes" id="UP000315842"/>
    </source>
</evidence>